<comment type="catalytic activity">
    <reaction evidence="1">
        <text>ATP + protein L-histidine = ADP + protein N-phospho-L-histidine.</text>
        <dbReference type="EC" id="2.7.13.3"/>
    </reaction>
</comment>
<dbReference type="PANTHER" id="PTHR43547">
    <property type="entry name" value="TWO-COMPONENT HISTIDINE KINASE"/>
    <property type="match status" value="1"/>
</dbReference>
<evidence type="ECO:0000259" key="6">
    <source>
        <dbReference type="PROSITE" id="PS50110"/>
    </source>
</evidence>
<dbReference type="SMART" id="SM00387">
    <property type="entry name" value="HATPase_c"/>
    <property type="match status" value="1"/>
</dbReference>
<dbReference type="STRING" id="1166018.FAES_4711"/>
<dbReference type="Pfam" id="PF02518">
    <property type="entry name" value="HATPase_c"/>
    <property type="match status" value="1"/>
</dbReference>
<evidence type="ECO:0000256" key="4">
    <source>
        <dbReference type="PROSITE-ProRule" id="PRU00169"/>
    </source>
</evidence>
<dbReference type="KEGG" id="fae:FAES_4711"/>
<dbReference type="OrthoDB" id="9781208at2"/>
<dbReference type="InterPro" id="IPR036890">
    <property type="entry name" value="HATPase_C_sf"/>
</dbReference>
<evidence type="ECO:0000256" key="3">
    <source>
        <dbReference type="ARBA" id="ARBA00022553"/>
    </source>
</evidence>
<gene>
    <name evidence="7" type="ORF">FAES_4711</name>
</gene>
<evidence type="ECO:0000256" key="1">
    <source>
        <dbReference type="ARBA" id="ARBA00000085"/>
    </source>
</evidence>
<dbReference type="SMART" id="SM00448">
    <property type="entry name" value="REC"/>
    <property type="match status" value="1"/>
</dbReference>
<name>I0KF07_9BACT</name>
<evidence type="ECO:0000313" key="7">
    <source>
        <dbReference type="EMBL" id="CCH02710.1"/>
    </source>
</evidence>
<feature type="domain" description="Histidine kinase" evidence="5">
    <location>
        <begin position="144"/>
        <end position="365"/>
    </location>
</feature>
<dbReference type="CDD" id="cd17574">
    <property type="entry name" value="REC_OmpR"/>
    <property type="match status" value="1"/>
</dbReference>
<dbReference type="Gene3D" id="1.10.287.130">
    <property type="match status" value="1"/>
</dbReference>
<dbReference type="InterPro" id="IPR005467">
    <property type="entry name" value="His_kinase_dom"/>
</dbReference>
<reference evidence="7 8" key="1">
    <citation type="journal article" date="2012" name="J. Bacteriol.">
        <title>Genome Sequence of Fibrella aestuarina BUZ 2T, a Filamentous Marine Bacterium.</title>
        <authorList>
            <person name="Filippini M."/>
            <person name="Qi W."/>
            <person name="Blom J."/>
            <person name="Goesmann A."/>
            <person name="Smits T.H."/>
            <person name="Bagheri H.C."/>
        </authorList>
    </citation>
    <scope>NUCLEOTIDE SEQUENCE [LARGE SCALE GENOMIC DNA]</scope>
    <source>
        <strain evidence="8">BUZ 2T</strain>
    </source>
</reference>
<dbReference type="SUPFAM" id="SSF47384">
    <property type="entry name" value="Homodimeric domain of signal transducing histidine kinase"/>
    <property type="match status" value="1"/>
</dbReference>
<dbReference type="HOGENOM" id="CLU_000445_114_72_10"/>
<dbReference type="InterPro" id="IPR003594">
    <property type="entry name" value="HATPase_dom"/>
</dbReference>
<dbReference type="RefSeq" id="WP_015333809.1">
    <property type="nucleotide sequence ID" value="NC_020054.1"/>
</dbReference>
<dbReference type="Pfam" id="PF00072">
    <property type="entry name" value="Response_reg"/>
    <property type="match status" value="1"/>
</dbReference>
<dbReference type="GO" id="GO:0000155">
    <property type="term" value="F:phosphorelay sensor kinase activity"/>
    <property type="evidence" value="ECO:0007669"/>
    <property type="project" value="InterPro"/>
</dbReference>
<dbReference type="eggNOG" id="COG0642">
    <property type="taxonomic scope" value="Bacteria"/>
</dbReference>
<dbReference type="InterPro" id="IPR001789">
    <property type="entry name" value="Sig_transdc_resp-reg_receiver"/>
</dbReference>
<dbReference type="PANTHER" id="PTHR43547:SF2">
    <property type="entry name" value="HYBRID SIGNAL TRANSDUCTION HISTIDINE KINASE C"/>
    <property type="match status" value="1"/>
</dbReference>
<keyword evidence="8" id="KW-1185">Reference proteome</keyword>
<dbReference type="Gene3D" id="3.40.50.2300">
    <property type="match status" value="1"/>
</dbReference>
<dbReference type="Proteomes" id="UP000011058">
    <property type="component" value="Chromosome"/>
</dbReference>
<dbReference type="eggNOG" id="COG0745">
    <property type="taxonomic scope" value="Bacteria"/>
</dbReference>
<evidence type="ECO:0000259" key="5">
    <source>
        <dbReference type="PROSITE" id="PS50109"/>
    </source>
</evidence>
<evidence type="ECO:0000256" key="2">
    <source>
        <dbReference type="ARBA" id="ARBA00012438"/>
    </source>
</evidence>
<organism evidence="7 8">
    <name type="scientific">Fibrella aestuarina BUZ 2</name>
    <dbReference type="NCBI Taxonomy" id="1166018"/>
    <lineage>
        <taxon>Bacteria</taxon>
        <taxon>Pseudomonadati</taxon>
        <taxon>Bacteroidota</taxon>
        <taxon>Cytophagia</taxon>
        <taxon>Cytophagales</taxon>
        <taxon>Spirosomataceae</taxon>
        <taxon>Fibrella</taxon>
    </lineage>
</organism>
<feature type="domain" description="Response regulatory" evidence="6">
    <location>
        <begin position="4"/>
        <end position="120"/>
    </location>
</feature>
<protein>
    <recommendedName>
        <fullName evidence="2">histidine kinase</fullName>
        <ecNumber evidence="2">2.7.13.3</ecNumber>
    </recommendedName>
</protein>
<keyword evidence="3 4" id="KW-0597">Phosphoprotein</keyword>
<dbReference type="InterPro" id="IPR003661">
    <property type="entry name" value="HisK_dim/P_dom"/>
</dbReference>
<dbReference type="CDD" id="cd00082">
    <property type="entry name" value="HisKA"/>
    <property type="match status" value="1"/>
</dbReference>
<evidence type="ECO:0000313" key="8">
    <source>
        <dbReference type="Proteomes" id="UP000011058"/>
    </source>
</evidence>
<dbReference type="EMBL" id="HE796683">
    <property type="protein sequence ID" value="CCH02710.1"/>
    <property type="molecule type" value="Genomic_DNA"/>
</dbReference>
<dbReference type="Gene3D" id="3.30.565.10">
    <property type="entry name" value="Histidine kinase-like ATPase, C-terminal domain"/>
    <property type="match status" value="1"/>
</dbReference>
<dbReference type="EC" id="2.7.13.3" evidence="2"/>
<accession>I0KF07</accession>
<dbReference type="InterPro" id="IPR011006">
    <property type="entry name" value="CheY-like_superfamily"/>
</dbReference>
<proteinExistence type="predicted"/>
<feature type="modified residue" description="4-aspartylphosphate" evidence="4">
    <location>
        <position position="53"/>
    </location>
</feature>
<keyword evidence="7" id="KW-0808">Transferase</keyword>
<dbReference type="PROSITE" id="PS50110">
    <property type="entry name" value="RESPONSE_REGULATORY"/>
    <property type="match status" value="1"/>
</dbReference>
<dbReference type="PROSITE" id="PS50109">
    <property type="entry name" value="HIS_KIN"/>
    <property type="match status" value="1"/>
</dbReference>
<dbReference type="InterPro" id="IPR036097">
    <property type="entry name" value="HisK_dim/P_sf"/>
</dbReference>
<dbReference type="AlphaFoldDB" id="I0KF07"/>
<dbReference type="SUPFAM" id="SSF52172">
    <property type="entry name" value="CheY-like"/>
    <property type="match status" value="1"/>
</dbReference>
<dbReference type="SUPFAM" id="SSF55874">
    <property type="entry name" value="ATPase domain of HSP90 chaperone/DNA topoisomerase II/histidine kinase"/>
    <property type="match status" value="1"/>
</dbReference>
<dbReference type="SMART" id="SM00388">
    <property type="entry name" value="HisKA"/>
    <property type="match status" value="1"/>
</dbReference>
<sequence>MDTLILLIEDDTQIRENIKELLTLRGFRVETASNGRDGISQAMLLSPDLILCDIMMPDVNGYQVLDVIRANRVFATTPFVFLTAKSDPTDIRWGMNLGADDYLTKPFTFQSLLHTIESRLKREELRKSALKTQMDTYRSTLTSVAAHEYNTPLTGIIGFSSILVNDYQRYTADEAVSMMTMINLSGLRLKRSLDNSRLMNILTSLDPTQKAYAHFSTGSTVVTHELVERAMQAVQHRLDRSVTHTLDVPTATLGLSTENLRICLEELIDNAVKFSDQTQPIQISGGPDGALYRLTFVNKGQPFRSEFTAQIAPYQQFERGQYEQQGFGLGLAIVQKLLDLNQGRLAIDSPVEGETIVTIWVPMTGD</sequence>